<evidence type="ECO:0000256" key="1">
    <source>
        <dbReference type="ARBA" id="ARBA00010515"/>
    </source>
</evidence>
<reference evidence="4" key="1">
    <citation type="submission" date="2020-06" db="EMBL/GenBank/DDBJ databases">
        <authorList>
            <person name="Li T."/>
            <person name="Hu X."/>
            <person name="Zhang T."/>
            <person name="Song X."/>
            <person name="Zhang H."/>
            <person name="Dai N."/>
            <person name="Sheng W."/>
            <person name="Hou X."/>
            <person name="Wei L."/>
        </authorList>
    </citation>
    <scope>NUCLEOTIDE SEQUENCE</scope>
    <source>
        <strain evidence="4">G02</strain>
        <tissue evidence="4">Leaf</tissue>
    </source>
</reference>
<protein>
    <submittedName>
        <fullName evidence="4">2-hydroxyisoflavanone dehydratase</fullName>
    </submittedName>
</protein>
<dbReference type="SUPFAM" id="SSF53474">
    <property type="entry name" value="alpha/beta-Hydrolases"/>
    <property type="match status" value="1"/>
</dbReference>
<feature type="region of interest" description="Disordered" evidence="2">
    <location>
        <begin position="28"/>
        <end position="47"/>
    </location>
</feature>
<dbReference type="AlphaFoldDB" id="A0AAW2QI74"/>
<evidence type="ECO:0000256" key="2">
    <source>
        <dbReference type="SAM" id="MobiDB-lite"/>
    </source>
</evidence>
<name>A0AAW2QI74_SESRA</name>
<feature type="domain" description="Alpha/beta hydrolase fold-3" evidence="3">
    <location>
        <begin position="71"/>
        <end position="296"/>
    </location>
</feature>
<dbReference type="PANTHER" id="PTHR23024">
    <property type="entry name" value="ARYLACETAMIDE DEACETYLASE"/>
    <property type="match status" value="1"/>
</dbReference>
<accession>A0AAW2QI74</accession>
<dbReference type="GO" id="GO:0016787">
    <property type="term" value="F:hydrolase activity"/>
    <property type="evidence" value="ECO:0007669"/>
    <property type="project" value="InterPro"/>
</dbReference>
<comment type="similarity">
    <text evidence="1">Belongs to the 'GDXG' lipolytic enzyme family.</text>
</comment>
<proteinExistence type="inferred from homology"/>
<dbReference type="InterPro" id="IPR050466">
    <property type="entry name" value="Carboxylest/Gibb_receptor"/>
</dbReference>
<dbReference type="Gene3D" id="3.40.50.1820">
    <property type="entry name" value="alpha/beta hydrolase"/>
    <property type="match status" value="1"/>
</dbReference>
<gene>
    <name evidence="4" type="ORF">Sradi_3640500</name>
</gene>
<evidence type="ECO:0000259" key="3">
    <source>
        <dbReference type="Pfam" id="PF07859"/>
    </source>
</evidence>
<comment type="caution">
    <text evidence="4">The sequence shown here is derived from an EMBL/GenBank/DDBJ whole genome shotgun (WGS) entry which is preliminary data.</text>
</comment>
<reference evidence="4" key="2">
    <citation type="journal article" date="2024" name="Plant">
        <title>Genomic evolution and insights into agronomic trait innovations of Sesamum species.</title>
        <authorList>
            <person name="Miao H."/>
            <person name="Wang L."/>
            <person name="Qu L."/>
            <person name="Liu H."/>
            <person name="Sun Y."/>
            <person name="Le M."/>
            <person name="Wang Q."/>
            <person name="Wei S."/>
            <person name="Zheng Y."/>
            <person name="Lin W."/>
            <person name="Duan Y."/>
            <person name="Cao H."/>
            <person name="Xiong S."/>
            <person name="Wang X."/>
            <person name="Wei L."/>
            <person name="Li C."/>
            <person name="Ma Q."/>
            <person name="Ju M."/>
            <person name="Zhao R."/>
            <person name="Li G."/>
            <person name="Mu C."/>
            <person name="Tian Q."/>
            <person name="Mei H."/>
            <person name="Zhang T."/>
            <person name="Gao T."/>
            <person name="Zhang H."/>
        </authorList>
    </citation>
    <scope>NUCLEOTIDE SEQUENCE</scope>
    <source>
        <strain evidence="4">G02</strain>
    </source>
</reference>
<evidence type="ECO:0000313" key="4">
    <source>
        <dbReference type="EMBL" id="KAL0367504.1"/>
    </source>
</evidence>
<dbReference type="EMBL" id="JACGWJ010000015">
    <property type="protein sequence ID" value="KAL0367504.1"/>
    <property type="molecule type" value="Genomic_DNA"/>
</dbReference>
<dbReference type="InterPro" id="IPR029058">
    <property type="entry name" value="AB_hydrolase_fold"/>
</dbReference>
<dbReference type="InterPro" id="IPR013094">
    <property type="entry name" value="AB_hydrolase_3"/>
</dbReference>
<organism evidence="4">
    <name type="scientific">Sesamum radiatum</name>
    <name type="common">Black benniseed</name>
    <dbReference type="NCBI Taxonomy" id="300843"/>
    <lineage>
        <taxon>Eukaryota</taxon>
        <taxon>Viridiplantae</taxon>
        <taxon>Streptophyta</taxon>
        <taxon>Embryophyta</taxon>
        <taxon>Tracheophyta</taxon>
        <taxon>Spermatophyta</taxon>
        <taxon>Magnoliopsida</taxon>
        <taxon>eudicotyledons</taxon>
        <taxon>Gunneridae</taxon>
        <taxon>Pentapetalae</taxon>
        <taxon>asterids</taxon>
        <taxon>lamiids</taxon>
        <taxon>Lamiales</taxon>
        <taxon>Pedaliaceae</taxon>
        <taxon>Sesamum</taxon>
    </lineage>
</organism>
<dbReference type="Pfam" id="PF07859">
    <property type="entry name" value="Abhydrolase_3"/>
    <property type="match status" value="1"/>
</dbReference>
<sequence>MVPATKIEVLNDLSPFIKVYTERLLGTPHVPPSPEDPTTGVSSKDTTISPNVSARLYLPKLSDPSQKLPILVYYHGGGFCVESAFSFQYHRYMNILSAESGALVVSVEYRLAPEHLLPAAYDDSWYALKWVCSHVLDQPHLEKDEWITNHADFNRVFIGGDSAGGNITHNMAMHAGSEFLPGNVKILGAVLSYPHFWGSNPIGDEPTEHMEQHIAYRLSLFVYPSAPGGIDNPSINPLADGAPSLSGLGCSKIIVNLAEKDDFTSRGLAYADEVKSSGWKGKVEEVVVEGEGHCFHIIDPETEKAKNLIKRLASFISQ</sequence>
<dbReference type="PANTHER" id="PTHR23024:SF551">
    <property type="entry name" value="2-HYDROXYISOFLAVANONE DEHYDRATASE-LIKE"/>
    <property type="match status" value="1"/>
</dbReference>